<dbReference type="KEGG" id="mhk:DFR87_10865"/>
<organism evidence="11 12">
    <name type="scientific">Metallosphaera hakonensis JCM 8857 = DSM 7519</name>
    <dbReference type="NCBI Taxonomy" id="1293036"/>
    <lineage>
        <taxon>Archaea</taxon>
        <taxon>Thermoproteota</taxon>
        <taxon>Thermoprotei</taxon>
        <taxon>Sulfolobales</taxon>
        <taxon>Sulfolobaceae</taxon>
        <taxon>Metallosphaera</taxon>
    </lineage>
</organism>
<protein>
    <recommendedName>
        <fullName evidence="2 8">Diphosphomevalonate decarboxylase</fullName>
        <ecNumber evidence="2 8">4.1.1.33</ecNumber>
    </recommendedName>
</protein>
<dbReference type="InterPro" id="IPR041431">
    <property type="entry name" value="Mvd1_C"/>
</dbReference>
<dbReference type="SUPFAM" id="SSF55060">
    <property type="entry name" value="GHMP Kinase, C-terminal domain"/>
    <property type="match status" value="1"/>
</dbReference>
<dbReference type="GO" id="GO:0005829">
    <property type="term" value="C:cytosol"/>
    <property type="evidence" value="ECO:0007669"/>
    <property type="project" value="InterPro"/>
</dbReference>
<reference evidence="11" key="1">
    <citation type="submission" date="2018-05" db="EMBL/GenBank/DDBJ databases">
        <title>Complete Genome Sequences of Extremely Thermoacidophilic, Metal-Mobilizing Type-Strain Members of the Archaeal Family Sulfolobaceae: Acidianus brierleyi DSM-1651T, Acidianus sulfidivorans DSM-18786T, Metallosphaera hakonensis DSM-7519T, and Metallosphaera prunae DSM-10039T.</title>
        <authorList>
            <person name="Counts J.A."/>
            <person name="Kelly R.M."/>
        </authorList>
    </citation>
    <scope>NUCLEOTIDE SEQUENCE [LARGE SCALE GENOMIC DNA]</scope>
    <source>
        <strain evidence="11">HO1-1</strain>
    </source>
</reference>
<evidence type="ECO:0000259" key="9">
    <source>
        <dbReference type="Pfam" id="PF18376"/>
    </source>
</evidence>
<evidence type="ECO:0000256" key="2">
    <source>
        <dbReference type="ARBA" id="ARBA00012296"/>
    </source>
</evidence>
<dbReference type="EC" id="4.1.1.33" evidence="2 8"/>
<dbReference type="GO" id="GO:0004163">
    <property type="term" value="F:diphosphomevalonate decarboxylase activity"/>
    <property type="evidence" value="ECO:0007669"/>
    <property type="project" value="UniProtKB-UniRule"/>
</dbReference>
<comment type="similarity">
    <text evidence="1">Belongs to the diphosphomevalonate decarboxylase family.</text>
</comment>
<gene>
    <name evidence="11" type="primary">mvaD</name>
    <name evidence="11" type="ORF">DFR87_10865</name>
</gene>
<dbReference type="InterPro" id="IPR020568">
    <property type="entry name" value="Ribosomal_Su5_D2-typ_SF"/>
</dbReference>
<keyword evidence="3" id="KW-0444">Lipid biosynthesis</keyword>
<evidence type="ECO:0000256" key="7">
    <source>
        <dbReference type="ARBA" id="ARBA00023239"/>
    </source>
</evidence>
<dbReference type="Gene3D" id="3.30.70.890">
    <property type="entry name" value="GHMP kinase, C-terminal domain"/>
    <property type="match status" value="1"/>
</dbReference>
<dbReference type="STRING" id="1293036.GCA_001315825_01392"/>
<dbReference type="InterPro" id="IPR005935">
    <property type="entry name" value="Mev_decarb"/>
</dbReference>
<dbReference type="AlphaFoldDB" id="A0A2U9IVL5"/>
<evidence type="ECO:0000256" key="6">
    <source>
        <dbReference type="ARBA" id="ARBA00023098"/>
    </source>
</evidence>
<dbReference type="Proteomes" id="UP000247586">
    <property type="component" value="Chromosome"/>
</dbReference>
<dbReference type="Gene3D" id="3.30.230.10">
    <property type="match status" value="1"/>
</dbReference>
<dbReference type="PIRSF" id="PIRSF015950">
    <property type="entry name" value="Mev_P_decrbx"/>
    <property type="match status" value="1"/>
</dbReference>
<keyword evidence="4" id="KW-0547">Nucleotide-binding</keyword>
<evidence type="ECO:0000256" key="8">
    <source>
        <dbReference type="NCBIfam" id="TIGR01240"/>
    </source>
</evidence>
<dbReference type="GO" id="GO:0005524">
    <property type="term" value="F:ATP binding"/>
    <property type="evidence" value="ECO:0007669"/>
    <property type="project" value="UniProtKB-KW"/>
</dbReference>
<evidence type="ECO:0000256" key="1">
    <source>
        <dbReference type="ARBA" id="ARBA00008831"/>
    </source>
</evidence>
<dbReference type="GO" id="GO:0019287">
    <property type="term" value="P:isopentenyl diphosphate biosynthetic process, mevalonate pathway"/>
    <property type="evidence" value="ECO:0007669"/>
    <property type="project" value="UniProtKB-UniRule"/>
</dbReference>
<dbReference type="InterPro" id="IPR036554">
    <property type="entry name" value="GHMP_kinase_C_sf"/>
</dbReference>
<evidence type="ECO:0000256" key="3">
    <source>
        <dbReference type="ARBA" id="ARBA00022516"/>
    </source>
</evidence>
<proteinExistence type="inferred from homology"/>
<dbReference type="NCBIfam" id="TIGR01240">
    <property type="entry name" value="mevDPdecarb"/>
    <property type="match status" value="1"/>
</dbReference>
<dbReference type="PANTHER" id="PTHR10977">
    <property type="entry name" value="DIPHOSPHOMEVALONATE DECARBOXYLASE"/>
    <property type="match status" value="1"/>
</dbReference>
<dbReference type="InterPro" id="IPR029765">
    <property type="entry name" value="Mev_diP_decarb"/>
</dbReference>
<keyword evidence="12" id="KW-1185">Reference proteome</keyword>
<name>A0A2U9IVL5_9CREN</name>
<dbReference type="OrthoDB" id="275333at2157"/>
<dbReference type="SUPFAM" id="SSF54211">
    <property type="entry name" value="Ribosomal protein S5 domain 2-like"/>
    <property type="match status" value="1"/>
</dbReference>
<evidence type="ECO:0000313" key="12">
    <source>
        <dbReference type="Proteomes" id="UP000247586"/>
    </source>
</evidence>
<feature type="domain" description="Mvd1 C-terminal" evidence="9">
    <location>
        <begin position="191"/>
        <end position="313"/>
    </location>
</feature>
<dbReference type="EMBL" id="CP029287">
    <property type="protein sequence ID" value="AWS00100.1"/>
    <property type="molecule type" value="Genomic_DNA"/>
</dbReference>
<dbReference type="PANTHER" id="PTHR10977:SF3">
    <property type="entry name" value="DIPHOSPHOMEVALONATE DECARBOXYLASE"/>
    <property type="match status" value="1"/>
</dbReference>
<dbReference type="InterPro" id="IPR014721">
    <property type="entry name" value="Ribsml_uS5_D2-typ_fold_subgr"/>
</dbReference>
<dbReference type="InterPro" id="IPR053859">
    <property type="entry name" value="MVD-like_N"/>
</dbReference>
<dbReference type="Pfam" id="PF18376">
    <property type="entry name" value="MDD_C"/>
    <property type="match status" value="1"/>
</dbReference>
<keyword evidence="5" id="KW-0067">ATP-binding</keyword>
<dbReference type="Pfam" id="PF22700">
    <property type="entry name" value="MVD-like_N"/>
    <property type="match status" value="1"/>
</dbReference>
<accession>A0A2U9IVL5</accession>
<evidence type="ECO:0000313" key="11">
    <source>
        <dbReference type="EMBL" id="AWS00100.1"/>
    </source>
</evidence>
<keyword evidence="7" id="KW-0456">Lyase</keyword>
<sequence>MLNRTKVLELRVEAEAVAPSNIAIVKYWGKRNTELNLPLNSSLSVSLDSLWVRSKVIFDEGFERDVVTINGNKLSDGEVKDYAGKVLDIFRNFYGRRIYARVESSTNFPSSAGLASSAAGIAALVIASNEALGLNLSKRELSKIARIGSGSACRSLFGGFVKWNKGELENGEDSFCEEIFTPDHWPNLVDVIGIFKEERKKVSSRSGMQSTTLSSSLLKCRLEFVERTFGEVIDSIRTRNAKLFFELTMRHSNSMHAVILDSWPPLNYLNDRSFRVMEWVAEFGRAGYTFDAGPNPHIFTLEEDVKEVTEFLESEGAVKVIISKIGKGPYIIS</sequence>
<evidence type="ECO:0000256" key="5">
    <source>
        <dbReference type="ARBA" id="ARBA00022840"/>
    </source>
</evidence>
<keyword evidence="6" id="KW-0443">Lipid metabolism</keyword>
<feature type="domain" description="Diphosphomevalonate decarboxylase-like N-terminal" evidence="10">
    <location>
        <begin position="18"/>
        <end position="175"/>
    </location>
</feature>
<dbReference type="FunFam" id="3.30.230.10:FF:000072">
    <property type="entry name" value="Diphosphomevalonate decarboxylase"/>
    <property type="match status" value="1"/>
</dbReference>
<evidence type="ECO:0000256" key="4">
    <source>
        <dbReference type="ARBA" id="ARBA00022741"/>
    </source>
</evidence>
<evidence type="ECO:0000259" key="10">
    <source>
        <dbReference type="Pfam" id="PF22700"/>
    </source>
</evidence>